<dbReference type="PANTHER" id="PTHR13068:SF166">
    <property type="entry name" value="TRANSCRIPTION TERMINATION FACTOR MTERF15, MITOCHONDRIAL-LIKE"/>
    <property type="match status" value="1"/>
</dbReference>
<reference evidence="4" key="1">
    <citation type="submission" date="2022-02" db="EMBL/GenBank/DDBJ databases">
        <authorList>
            <person name="Henning P.M."/>
            <person name="McCubbin A.G."/>
            <person name="Shore J.S."/>
        </authorList>
    </citation>
    <scope>NUCLEOTIDE SEQUENCE</scope>
    <source>
        <strain evidence="4">F60SS</strain>
        <tissue evidence="4">Leaves</tissue>
    </source>
</reference>
<proteinExistence type="inferred from homology"/>
<dbReference type="EMBL" id="JAKUCV010003971">
    <property type="protein sequence ID" value="KAJ4837008.1"/>
    <property type="molecule type" value="Genomic_DNA"/>
</dbReference>
<dbReference type="InterPro" id="IPR003690">
    <property type="entry name" value="MTERF"/>
</dbReference>
<dbReference type="Pfam" id="PF02536">
    <property type="entry name" value="mTERF"/>
    <property type="match status" value="2"/>
</dbReference>
<comment type="caution">
    <text evidence="4">The sequence shown here is derived from an EMBL/GenBank/DDBJ whole genome shotgun (WGS) entry which is preliminary data.</text>
</comment>
<name>A0A9Q0FT10_9ROSI</name>
<dbReference type="SMART" id="SM00733">
    <property type="entry name" value="Mterf"/>
    <property type="match status" value="6"/>
</dbReference>
<keyword evidence="2" id="KW-0805">Transcription regulation</keyword>
<dbReference type="AlphaFoldDB" id="A0A9Q0FT10"/>
<dbReference type="InterPro" id="IPR038538">
    <property type="entry name" value="MTERF_sf"/>
</dbReference>
<evidence type="ECO:0000256" key="2">
    <source>
        <dbReference type="ARBA" id="ARBA00022472"/>
    </source>
</evidence>
<dbReference type="GO" id="GO:0003676">
    <property type="term" value="F:nucleic acid binding"/>
    <property type="evidence" value="ECO:0007669"/>
    <property type="project" value="InterPro"/>
</dbReference>
<evidence type="ECO:0000313" key="4">
    <source>
        <dbReference type="EMBL" id="KAJ4837008.1"/>
    </source>
</evidence>
<dbReference type="FunFam" id="1.25.70.10:FF:000001">
    <property type="entry name" value="Mitochondrial transcription termination factor-like"/>
    <property type="match status" value="1"/>
</dbReference>
<dbReference type="Proteomes" id="UP001141552">
    <property type="component" value="Unassembled WGS sequence"/>
</dbReference>
<sequence>MNPHSTTLMFPMCQFQLKSSYVAHGIFKNPQISKIPHKPHYLQICCHSSECITDSAIENPFAVSYLTNTFGFTSEYALRASKYLRFKNREQPESVIDLLKRYGFSQADISKLVKRHPKVLGYSVRIISSKIEFLTSKGASSRDVIAVLINNPQVLGRSLKKNIIPLYNFIKDVVDSDEKVIAVLRRGRRDLFNHAAHSDMRVSMDLLRDNGVPESNIAYVLLWWRDLLRISSILKQAVEELKEMGFNPSKKTFVTAMVVKCGLSEATWRNKIDVYKSWGWTEKEIFVMFKKYPHCMSYSEKRISAVMDFFVNKLGWGLSVIAKYPSLFGRNLEKRIIPRDSVIQFLLSKGLIEKKSYTPGVFGLTDAVFLDKYVNCYECADELLKLYWKEGDESQLEGGSECHNGC</sequence>
<accession>A0A9Q0FT10</accession>
<evidence type="ECO:0000256" key="3">
    <source>
        <dbReference type="ARBA" id="ARBA00022946"/>
    </source>
</evidence>
<dbReference type="PANTHER" id="PTHR13068">
    <property type="entry name" value="CGI-12 PROTEIN-RELATED"/>
    <property type="match status" value="1"/>
</dbReference>
<gene>
    <name evidence="4" type="ORF">Tsubulata_044428</name>
</gene>
<dbReference type="Gene3D" id="1.25.70.10">
    <property type="entry name" value="Transcription termination factor 3, mitochondrial"/>
    <property type="match status" value="1"/>
</dbReference>
<keyword evidence="3" id="KW-0809">Transit peptide</keyword>
<keyword evidence="5" id="KW-1185">Reference proteome</keyword>
<comment type="similarity">
    <text evidence="1">Belongs to the mTERF family.</text>
</comment>
<organism evidence="4 5">
    <name type="scientific">Turnera subulata</name>
    <dbReference type="NCBI Taxonomy" id="218843"/>
    <lineage>
        <taxon>Eukaryota</taxon>
        <taxon>Viridiplantae</taxon>
        <taxon>Streptophyta</taxon>
        <taxon>Embryophyta</taxon>
        <taxon>Tracheophyta</taxon>
        <taxon>Spermatophyta</taxon>
        <taxon>Magnoliopsida</taxon>
        <taxon>eudicotyledons</taxon>
        <taxon>Gunneridae</taxon>
        <taxon>Pentapetalae</taxon>
        <taxon>rosids</taxon>
        <taxon>fabids</taxon>
        <taxon>Malpighiales</taxon>
        <taxon>Passifloraceae</taxon>
        <taxon>Turnera</taxon>
    </lineage>
</organism>
<reference evidence="4" key="2">
    <citation type="journal article" date="2023" name="Plants (Basel)">
        <title>Annotation of the Turnera subulata (Passifloraceae) Draft Genome Reveals the S-Locus Evolved after the Divergence of Turneroideae from Passifloroideae in a Stepwise Manner.</title>
        <authorList>
            <person name="Henning P.M."/>
            <person name="Roalson E.H."/>
            <person name="Mir W."/>
            <person name="McCubbin A.G."/>
            <person name="Shore J.S."/>
        </authorList>
    </citation>
    <scope>NUCLEOTIDE SEQUENCE</scope>
    <source>
        <strain evidence="4">F60SS</strain>
    </source>
</reference>
<dbReference type="OrthoDB" id="637682at2759"/>
<keyword evidence="2" id="KW-0806">Transcription termination</keyword>
<dbReference type="GO" id="GO:0006353">
    <property type="term" value="P:DNA-templated transcription termination"/>
    <property type="evidence" value="ECO:0007669"/>
    <property type="project" value="UniProtKB-KW"/>
</dbReference>
<evidence type="ECO:0000256" key="1">
    <source>
        <dbReference type="ARBA" id="ARBA00007692"/>
    </source>
</evidence>
<keyword evidence="2" id="KW-0804">Transcription</keyword>
<evidence type="ECO:0000313" key="5">
    <source>
        <dbReference type="Proteomes" id="UP001141552"/>
    </source>
</evidence>
<protein>
    <submittedName>
        <fullName evidence="4">Uncharacterized protein</fullName>
    </submittedName>
</protein>